<evidence type="ECO:0000313" key="2">
    <source>
        <dbReference type="EMBL" id="KAH7030597.1"/>
    </source>
</evidence>
<comment type="caution">
    <text evidence="2">The sequence shown here is derived from an EMBL/GenBank/DDBJ whole genome shotgun (WGS) entry which is preliminary data.</text>
</comment>
<evidence type="ECO:0000256" key="1">
    <source>
        <dbReference type="SAM" id="MobiDB-lite"/>
    </source>
</evidence>
<name>A0A9P8Y5Z5_9PEZI</name>
<dbReference type="RefSeq" id="XP_046012277.1">
    <property type="nucleotide sequence ID" value="XM_046153805.1"/>
</dbReference>
<sequence>MSGYLSCCLRGSQSVDDSNMNENSRPAQLLPIGIFPVRHMLVKRTGRPRYLHAGPPYNHIYLGDRMLRPAHIVTGILDFLTIHSKNPRVQRALFLSPCPPAAVPSHAPLHGKGHKNDIFSDHDRDEDSDDSDDDMLQPTSLPSIPERLEDWAESAECFEPGTEDFSHEHTSDCPEDASISSQCFTMCPGLLEPESWTILASYSIWSNAPLKYALVRAARYSKKEDGDERPYRANHFDMITDIHGFLDATTASEDAFTRRSAQKRQRKYDMIEAQLQKLPKSTVLMSSQEALAMLNELAQKTDTLVNTTDKNRAEEIKKSRIECLGQCSRQSRPSS</sequence>
<dbReference type="GeneID" id="70183351"/>
<protein>
    <submittedName>
        <fullName evidence="2">Uncharacterized protein</fullName>
    </submittedName>
</protein>
<feature type="region of interest" description="Disordered" evidence="1">
    <location>
        <begin position="105"/>
        <end position="144"/>
    </location>
</feature>
<dbReference type="Proteomes" id="UP000756346">
    <property type="component" value="Unassembled WGS sequence"/>
</dbReference>
<keyword evidence="3" id="KW-1185">Reference proteome</keyword>
<proteinExistence type="predicted"/>
<accession>A0A9P8Y5Z5</accession>
<dbReference type="EMBL" id="JAGTJQ010000005">
    <property type="protein sequence ID" value="KAH7030597.1"/>
    <property type="molecule type" value="Genomic_DNA"/>
</dbReference>
<feature type="compositionally biased region" description="Basic and acidic residues" evidence="1">
    <location>
        <begin position="114"/>
        <end position="125"/>
    </location>
</feature>
<evidence type="ECO:0000313" key="3">
    <source>
        <dbReference type="Proteomes" id="UP000756346"/>
    </source>
</evidence>
<reference evidence="2" key="1">
    <citation type="journal article" date="2021" name="Nat. Commun.">
        <title>Genetic determinants of endophytism in the Arabidopsis root mycobiome.</title>
        <authorList>
            <person name="Mesny F."/>
            <person name="Miyauchi S."/>
            <person name="Thiergart T."/>
            <person name="Pickel B."/>
            <person name="Atanasova L."/>
            <person name="Karlsson M."/>
            <person name="Huettel B."/>
            <person name="Barry K.W."/>
            <person name="Haridas S."/>
            <person name="Chen C."/>
            <person name="Bauer D."/>
            <person name="Andreopoulos W."/>
            <person name="Pangilinan J."/>
            <person name="LaButti K."/>
            <person name="Riley R."/>
            <person name="Lipzen A."/>
            <person name="Clum A."/>
            <person name="Drula E."/>
            <person name="Henrissat B."/>
            <person name="Kohler A."/>
            <person name="Grigoriev I.V."/>
            <person name="Martin F.M."/>
            <person name="Hacquard S."/>
        </authorList>
    </citation>
    <scope>NUCLEOTIDE SEQUENCE</scope>
    <source>
        <strain evidence="2">MPI-CAGE-CH-0230</strain>
    </source>
</reference>
<feature type="compositionally biased region" description="Acidic residues" evidence="1">
    <location>
        <begin position="126"/>
        <end position="135"/>
    </location>
</feature>
<organism evidence="2 3">
    <name type="scientific">Microdochium trichocladiopsis</name>
    <dbReference type="NCBI Taxonomy" id="1682393"/>
    <lineage>
        <taxon>Eukaryota</taxon>
        <taxon>Fungi</taxon>
        <taxon>Dikarya</taxon>
        <taxon>Ascomycota</taxon>
        <taxon>Pezizomycotina</taxon>
        <taxon>Sordariomycetes</taxon>
        <taxon>Xylariomycetidae</taxon>
        <taxon>Xylariales</taxon>
        <taxon>Microdochiaceae</taxon>
        <taxon>Microdochium</taxon>
    </lineage>
</organism>
<dbReference type="AlphaFoldDB" id="A0A9P8Y5Z5"/>
<gene>
    <name evidence="2" type="ORF">B0I36DRAFT_322096</name>
</gene>